<dbReference type="RefSeq" id="WP_207106761.1">
    <property type="nucleotide sequence ID" value="NZ_JAFLVR010000004.1"/>
</dbReference>
<accession>A0ABS3HBX1</accession>
<feature type="transmembrane region" description="Helical" evidence="1">
    <location>
        <begin position="42"/>
        <end position="65"/>
    </location>
</feature>
<organism evidence="2 3">
    <name type="scientific">Candidatus Enterococcus murrayae</name>
    <dbReference type="NCBI Taxonomy" id="2815321"/>
    <lineage>
        <taxon>Bacteria</taxon>
        <taxon>Bacillati</taxon>
        <taxon>Bacillota</taxon>
        <taxon>Bacilli</taxon>
        <taxon>Lactobacillales</taxon>
        <taxon>Enterococcaceae</taxon>
        <taxon>Enterococcus</taxon>
    </lineage>
</organism>
<evidence type="ECO:0000256" key="1">
    <source>
        <dbReference type="SAM" id="Phobius"/>
    </source>
</evidence>
<protein>
    <submittedName>
        <fullName evidence="2">Uncharacterized protein</fullName>
    </submittedName>
</protein>
<dbReference type="Proteomes" id="UP000664495">
    <property type="component" value="Unassembled WGS sequence"/>
</dbReference>
<reference evidence="2 3" key="1">
    <citation type="submission" date="2021-03" db="EMBL/GenBank/DDBJ databases">
        <title>Enterococcal diversity collection.</title>
        <authorList>
            <person name="Gilmore M.S."/>
            <person name="Schwartzman J."/>
            <person name="Van Tyne D."/>
            <person name="Martin M."/>
            <person name="Earl A.M."/>
            <person name="Manson A.L."/>
            <person name="Straub T."/>
            <person name="Salamzade R."/>
            <person name="Saavedra J."/>
            <person name="Lebreton F."/>
            <person name="Prichula J."/>
            <person name="Schaufler K."/>
            <person name="Gaca A."/>
            <person name="Sgardioli B."/>
            <person name="Wagenaar J."/>
            <person name="Strong T."/>
        </authorList>
    </citation>
    <scope>NUCLEOTIDE SEQUENCE [LARGE SCALE GENOMIC DNA]</scope>
    <source>
        <strain evidence="2 3">MJM16</strain>
    </source>
</reference>
<feature type="transmembrane region" description="Helical" evidence="1">
    <location>
        <begin position="16"/>
        <end position="36"/>
    </location>
</feature>
<evidence type="ECO:0000313" key="3">
    <source>
        <dbReference type="Proteomes" id="UP000664495"/>
    </source>
</evidence>
<keyword evidence="3" id="KW-1185">Reference proteome</keyword>
<sequence length="248" mass="29147">MKNKQNLIIKYRFRPFIMLLLIVFLLFLGFLTAGMYVGQEWFMFLIMLLITFFMVWGILAQLVVVKKDFHIKITRQSNAMEVDIGRLTKKIKVVDLTKIHGVALQVQTIKSTTTYIVQLATDPKTWGMFYQKKEQLIQKYMDEYEEMYIVFNIMNQKDEDIQQLIECLIDYGIELIPFTPSVLGSYPGVPKKNSSKYTISTEKVILGSVERKMQIKQWISYFLTILIVSYLLLSLIFRVLGTFHGIYW</sequence>
<gene>
    <name evidence="2" type="ORF">JZO85_01630</name>
</gene>
<comment type="caution">
    <text evidence="2">The sequence shown here is derived from an EMBL/GenBank/DDBJ whole genome shotgun (WGS) entry which is preliminary data.</text>
</comment>
<evidence type="ECO:0000313" key="2">
    <source>
        <dbReference type="EMBL" id="MBO0450949.1"/>
    </source>
</evidence>
<feature type="transmembrane region" description="Helical" evidence="1">
    <location>
        <begin position="218"/>
        <end position="240"/>
    </location>
</feature>
<dbReference type="EMBL" id="JAFLVR010000004">
    <property type="protein sequence ID" value="MBO0450949.1"/>
    <property type="molecule type" value="Genomic_DNA"/>
</dbReference>
<keyword evidence="1" id="KW-0812">Transmembrane</keyword>
<name>A0ABS3HBX1_9ENTE</name>
<proteinExistence type="predicted"/>
<keyword evidence="1" id="KW-0472">Membrane</keyword>
<keyword evidence="1" id="KW-1133">Transmembrane helix</keyword>